<dbReference type="EMBL" id="LDRC01000010">
    <property type="protein sequence ID" value="KTR53773.1"/>
    <property type="molecule type" value="Genomic_DNA"/>
</dbReference>
<reference evidence="1 2" key="1">
    <citation type="journal article" date="2016" name="Front. Microbiol.">
        <title>Genomic Resource of Rice Seed Associated Bacteria.</title>
        <authorList>
            <person name="Midha S."/>
            <person name="Bansal K."/>
            <person name="Sharma S."/>
            <person name="Kumar N."/>
            <person name="Patil P.P."/>
            <person name="Chaudhry V."/>
            <person name="Patil P.B."/>
        </authorList>
    </citation>
    <scope>NUCLEOTIDE SEQUENCE [LARGE SCALE GENOMIC DNA]</scope>
    <source>
        <strain evidence="1 2">NS359</strain>
    </source>
</reference>
<name>A0A147DTP1_9MICO</name>
<sequence length="195" mass="21134">MPTVLTNFIKYQDRAKCQSFPAVNALESLLEAIEVSLEEADRDRARALLLIGAVGGLTYASLTALRVGDVLADPGDGLRVSTSSADIIWIPVIRQAQLCPACAFVRWCAHIMPREELMVNAGQYGHVCLVAAISSPAGLEKSPLFRRLGTRHVEALTVQDVASILDEVRHRAGQSRGELDGLRDELLMADIVSSL</sequence>
<comment type="caution">
    <text evidence="1">The sequence shown here is derived from an EMBL/GenBank/DDBJ whole genome shotgun (WGS) entry which is preliminary data.</text>
</comment>
<dbReference type="Gene3D" id="1.10.443.10">
    <property type="entry name" value="Intergrase catalytic core"/>
    <property type="match status" value="1"/>
</dbReference>
<gene>
    <name evidence="1" type="ORF">NS359_01845</name>
</gene>
<dbReference type="GO" id="GO:0015074">
    <property type="term" value="P:DNA integration"/>
    <property type="evidence" value="ECO:0007669"/>
    <property type="project" value="InterPro"/>
</dbReference>
<dbReference type="AlphaFoldDB" id="A0A147DTP1"/>
<dbReference type="Proteomes" id="UP000072763">
    <property type="component" value="Unassembled WGS sequence"/>
</dbReference>
<protein>
    <submittedName>
        <fullName evidence="1">Uncharacterized protein</fullName>
    </submittedName>
</protein>
<dbReference type="RefSeq" id="WP_058748764.1">
    <property type="nucleotide sequence ID" value="NZ_LDRC01000010.1"/>
</dbReference>
<dbReference type="InterPro" id="IPR013762">
    <property type="entry name" value="Integrase-like_cat_sf"/>
</dbReference>
<evidence type="ECO:0000313" key="1">
    <source>
        <dbReference type="EMBL" id="KTR53773.1"/>
    </source>
</evidence>
<proteinExistence type="predicted"/>
<dbReference type="GO" id="GO:0003677">
    <property type="term" value="F:DNA binding"/>
    <property type="evidence" value="ECO:0007669"/>
    <property type="project" value="InterPro"/>
</dbReference>
<dbReference type="OrthoDB" id="9815875at2"/>
<dbReference type="GO" id="GO:0006310">
    <property type="term" value="P:DNA recombination"/>
    <property type="evidence" value="ECO:0007669"/>
    <property type="project" value="InterPro"/>
</dbReference>
<organism evidence="1 2">
    <name type="scientific">Curtobacterium oceanosedimentum</name>
    <dbReference type="NCBI Taxonomy" id="465820"/>
    <lineage>
        <taxon>Bacteria</taxon>
        <taxon>Bacillati</taxon>
        <taxon>Actinomycetota</taxon>
        <taxon>Actinomycetes</taxon>
        <taxon>Micrococcales</taxon>
        <taxon>Microbacteriaceae</taxon>
        <taxon>Curtobacterium</taxon>
    </lineage>
</organism>
<evidence type="ECO:0000313" key="2">
    <source>
        <dbReference type="Proteomes" id="UP000072763"/>
    </source>
</evidence>
<dbReference type="PATRIC" id="fig|465820.4.peg.58"/>
<accession>A0A147DTP1</accession>